<dbReference type="AlphaFoldDB" id="A0A0A0L379"/>
<reference evidence="1 2" key="4">
    <citation type="journal article" date="2011" name="BMC Genomics">
        <title>RNA-Seq improves annotation of protein-coding genes in the cucumber genome.</title>
        <authorList>
            <person name="Li Z."/>
            <person name="Zhang Z."/>
            <person name="Yan P."/>
            <person name="Huang S."/>
            <person name="Fei Z."/>
            <person name="Lin K."/>
        </authorList>
    </citation>
    <scope>NUCLEOTIDE SEQUENCE [LARGE SCALE GENOMIC DNA]</scope>
    <source>
        <strain evidence="2">cv. 9930</strain>
    </source>
</reference>
<dbReference type="InterPro" id="IPR004158">
    <property type="entry name" value="DUF247_pln"/>
</dbReference>
<evidence type="ECO:0000313" key="2">
    <source>
        <dbReference type="Proteomes" id="UP000029981"/>
    </source>
</evidence>
<organism evidence="1 2">
    <name type="scientific">Cucumis sativus</name>
    <name type="common">Cucumber</name>
    <dbReference type="NCBI Taxonomy" id="3659"/>
    <lineage>
        <taxon>Eukaryota</taxon>
        <taxon>Viridiplantae</taxon>
        <taxon>Streptophyta</taxon>
        <taxon>Embryophyta</taxon>
        <taxon>Tracheophyta</taxon>
        <taxon>Spermatophyta</taxon>
        <taxon>Magnoliopsida</taxon>
        <taxon>eudicotyledons</taxon>
        <taxon>Gunneridae</taxon>
        <taxon>Pentapetalae</taxon>
        <taxon>rosids</taxon>
        <taxon>fabids</taxon>
        <taxon>Cucurbitales</taxon>
        <taxon>Cucurbitaceae</taxon>
        <taxon>Benincaseae</taxon>
        <taxon>Cucumis</taxon>
    </lineage>
</organism>
<dbReference type="OrthoDB" id="1749033at2759"/>
<dbReference type="Gramene" id="KGN56228">
    <property type="protein sequence ID" value="KGN56228"/>
    <property type="gene ID" value="Csa_3G104330"/>
</dbReference>
<sequence>MQHLSKVLCEMNPKTYVPQLISIGPFHHGTPKDLIANEKYKLHGFINFLRRINIKSTVEGGISETARSLKDLLKTGTLKVLVEKAHDWVKEALNCYATPINMEEKDFIIMMVVDACFIVEFFILKVDESHPICKFDLIQENVDISFHGGIEVDITDDMIKLENQVPFFLLERLFEEIPKENVPIRSKFREEKEFPISSRDDKNVPVRSKFREEKELPISRDDENVPISLKDLAHWALKSRLVRDCEIDLNKNQTTWLIS</sequence>
<protein>
    <submittedName>
        <fullName evidence="1">Uncharacterized protein</fullName>
    </submittedName>
</protein>
<dbReference type="STRING" id="3659.A0A0A0L379"/>
<dbReference type="Pfam" id="PF03140">
    <property type="entry name" value="DUF247"/>
    <property type="match status" value="1"/>
</dbReference>
<dbReference type="EMBL" id="CM002924">
    <property type="protein sequence ID" value="KGN56228.1"/>
    <property type="molecule type" value="Genomic_DNA"/>
</dbReference>
<dbReference type="Proteomes" id="UP000029981">
    <property type="component" value="Chromosome 3"/>
</dbReference>
<reference evidence="1 2" key="3">
    <citation type="journal article" date="2010" name="BMC Genomics">
        <title>Transcriptome sequencing and comparative analysis of cucumber flowers with different sex types.</title>
        <authorList>
            <person name="Guo S."/>
            <person name="Zheng Y."/>
            <person name="Joung J.G."/>
            <person name="Liu S."/>
            <person name="Zhang Z."/>
            <person name="Crasta O.R."/>
            <person name="Sobral B.W."/>
            <person name="Xu Y."/>
            <person name="Huang S."/>
            <person name="Fei Z."/>
        </authorList>
    </citation>
    <scope>NUCLEOTIDE SEQUENCE [LARGE SCALE GENOMIC DNA]</scope>
    <source>
        <strain evidence="2">cv. 9930</strain>
    </source>
</reference>
<evidence type="ECO:0000313" key="1">
    <source>
        <dbReference type="EMBL" id="KGN56228.1"/>
    </source>
</evidence>
<dbReference type="PANTHER" id="PTHR31170:SF20">
    <property type="entry name" value="DUF247 DOMAIN PROTEIN"/>
    <property type="match status" value="1"/>
</dbReference>
<reference evidence="1 2" key="2">
    <citation type="journal article" date="2009" name="PLoS ONE">
        <title>An integrated genetic and cytogenetic map of the cucumber genome.</title>
        <authorList>
            <person name="Ren Y."/>
            <person name="Zhang Z."/>
            <person name="Liu J."/>
            <person name="Staub J.E."/>
            <person name="Han Y."/>
            <person name="Cheng Z."/>
            <person name="Li X."/>
            <person name="Lu J."/>
            <person name="Miao H."/>
            <person name="Kang H."/>
            <person name="Xie B."/>
            <person name="Gu X."/>
            <person name="Wang X."/>
            <person name="Du Y."/>
            <person name="Jin W."/>
            <person name="Huang S."/>
        </authorList>
    </citation>
    <scope>NUCLEOTIDE SEQUENCE [LARGE SCALE GENOMIC DNA]</scope>
    <source>
        <strain evidence="2">cv. 9930</strain>
    </source>
</reference>
<dbReference type="PANTHER" id="PTHR31170">
    <property type="entry name" value="BNAC04G53230D PROTEIN"/>
    <property type="match status" value="1"/>
</dbReference>
<reference evidence="1 2" key="1">
    <citation type="journal article" date="2009" name="Nat. Genet.">
        <title>The genome of the cucumber, Cucumis sativus L.</title>
        <authorList>
            <person name="Huang S."/>
            <person name="Li R."/>
            <person name="Zhang Z."/>
            <person name="Li L."/>
            <person name="Gu X."/>
            <person name="Fan W."/>
            <person name="Lucas W.J."/>
            <person name="Wang X."/>
            <person name="Xie B."/>
            <person name="Ni P."/>
            <person name="Ren Y."/>
            <person name="Zhu H."/>
            <person name="Li J."/>
            <person name="Lin K."/>
            <person name="Jin W."/>
            <person name="Fei Z."/>
            <person name="Li G."/>
            <person name="Staub J."/>
            <person name="Kilian A."/>
            <person name="van der Vossen E.A."/>
            <person name="Wu Y."/>
            <person name="Guo J."/>
            <person name="He J."/>
            <person name="Jia Z."/>
            <person name="Ren Y."/>
            <person name="Tian G."/>
            <person name="Lu Y."/>
            <person name="Ruan J."/>
            <person name="Qian W."/>
            <person name="Wang M."/>
            <person name="Huang Q."/>
            <person name="Li B."/>
            <person name="Xuan Z."/>
            <person name="Cao J."/>
            <person name="Asan"/>
            <person name="Wu Z."/>
            <person name="Zhang J."/>
            <person name="Cai Q."/>
            <person name="Bai Y."/>
            <person name="Zhao B."/>
            <person name="Han Y."/>
            <person name="Li Y."/>
            <person name="Li X."/>
            <person name="Wang S."/>
            <person name="Shi Q."/>
            <person name="Liu S."/>
            <person name="Cho W.K."/>
            <person name="Kim J.Y."/>
            <person name="Xu Y."/>
            <person name="Heller-Uszynska K."/>
            <person name="Miao H."/>
            <person name="Cheng Z."/>
            <person name="Zhang S."/>
            <person name="Wu J."/>
            <person name="Yang Y."/>
            <person name="Kang H."/>
            <person name="Li M."/>
            <person name="Liang H."/>
            <person name="Ren X."/>
            <person name="Shi Z."/>
            <person name="Wen M."/>
            <person name="Jian M."/>
            <person name="Yang H."/>
            <person name="Zhang G."/>
            <person name="Yang Z."/>
            <person name="Chen R."/>
            <person name="Liu S."/>
            <person name="Li J."/>
            <person name="Ma L."/>
            <person name="Liu H."/>
            <person name="Zhou Y."/>
            <person name="Zhao J."/>
            <person name="Fang X."/>
            <person name="Li G."/>
            <person name="Fang L."/>
            <person name="Li Y."/>
            <person name="Liu D."/>
            <person name="Zheng H."/>
            <person name="Zhang Y."/>
            <person name="Qin N."/>
            <person name="Li Z."/>
            <person name="Yang G."/>
            <person name="Yang S."/>
            <person name="Bolund L."/>
            <person name="Kristiansen K."/>
            <person name="Zheng H."/>
            <person name="Li S."/>
            <person name="Zhang X."/>
            <person name="Yang H."/>
            <person name="Wang J."/>
            <person name="Sun R."/>
            <person name="Zhang B."/>
            <person name="Jiang S."/>
            <person name="Wang J."/>
            <person name="Du Y."/>
            <person name="Li S."/>
        </authorList>
    </citation>
    <scope>NUCLEOTIDE SEQUENCE [LARGE SCALE GENOMIC DNA]</scope>
    <source>
        <strain evidence="2">cv. 9930</strain>
    </source>
</reference>
<name>A0A0A0L379_CUCSA</name>
<keyword evidence="2" id="KW-1185">Reference proteome</keyword>
<gene>
    <name evidence="1" type="ORF">Csa_3G104330</name>
</gene>
<accession>A0A0A0L379</accession>
<proteinExistence type="predicted"/>